<comment type="subcellular location">
    <subcellularLocation>
        <location evidence="1">Cytoplasm</location>
    </subcellularLocation>
</comment>
<reference evidence="6" key="1">
    <citation type="submission" date="2019-08" db="EMBL/GenBank/DDBJ databases">
        <title>The improved chromosome-level genome for the pearl oyster Pinctada fucata martensii using PacBio sequencing and Hi-C.</title>
        <authorList>
            <person name="Zheng Z."/>
        </authorList>
    </citation>
    <scope>NUCLEOTIDE SEQUENCE</scope>
    <source>
        <strain evidence="6">ZZ-2019</strain>
        <tissue evidence="6">Adductor muscle</tissue>
    </source>
</reference>
<dbReference type="GO" id="GO:0006886">
    <property type="term" value="P:intracellular protein transport"/>
    <property type="evidence" value="ECO:0007669"/>
    <property type="project" value="InterPro"/>
</dbReference>
<accession>A0AA88Y774</accession>
<dbReference type="GO" id="GO:0005096">
    <property type="term" value="F:GTPase activator activity"/>
    <property type="evidence" value="ECO:0007669"/>
    <property type="project" value="UniProtKB-KW"/>
</dbReference>
<comment type="similarity">
    <text evidence="2">Belongs to the Rab GDI family.</text>
</comment>
<dbReference type="Gene3D" id="3.50.50.60">
    <property type="entry name" value="FAD/NAD(P)-binding domain"/>
    <property type="match status" value="2"/>
</dbReference>
<feature type="region of interest" description="Disordered" evidence="5">
    <location>
        <begin position="113"/>
        <end position="219"/>
    </location>
</feature>
<evidence type="ECO:0008006" key="8">
    <source>
        <dbReference type="Google" id="ProtNLM"/>
    </source>
</evidence>
<protein>
    <recommendedName>
        <fullName evidence="8">Rab proteins geranylgeranyltransferase component A</fullName>
    </recommendedName>
</protein>
<dbReference type="SUPFAM" id="SSF51905">
    <property type="entry name" value="FAD/NAD(P)-binding domain"/>
    <property type="match status" value="1"/>
</dbReference>
<dbReference type="SUPFAM" id="SSF54373">
    <property type="entry name" value="FAD-linked reductases, C-terminal domain"/>
    <property type="match status" value="1"/>
</dbReference>
<gene>
    <name evidence="6" type="ORF">FSP39_011899</name>
</gene>
<dbReference type="PIRSF" id="PIRSF016550">
    <property type="entry name" value="Rab_ger_ger_transf_A_euk"/>
    <property type="match status" value="1"/>
</dbReference>
<dbReference type="Gene3D" id="1.10.405.10">
    <property type="entry name" value="Guanine Nucleotide Dissociation Inhibitor, domain 1"/>
    <property type="match status" value="1"/>
</dbReference>
<evidence type="ECO:0000256" key="5">
    <source>
        <dbReference type="SAM" id="MobiDB-lite"/>
    </source>
</evidence>
<dbReference type="GO" id="GO:0005092">
    <property type="term" value="F:GDP-dissociation inhibitor activity"/>
    <property type="evidence" value="ECO:0007669"/>
    <property type="project" value="InterPro"/>
</dbReference>
<keyword evidence="7" id="KW-1185">Reference proteome</keyword>
<dbReference type="GO" id="GO:0005968">
    <property type="term" value="C:Rab-protein geranylgeranyltransferase complex"/>
    <property type="evidence" value="ECO:0007669"/>
    <property type="project" value="InterPro"/>
</dbReference>
<dbReference type="Proteomes" id="UP001186944">
    <property type="component" value="Unassembled WGS sequence"/>
</dbReference>
<evidence type="ECO:0000313" key="7">
    <source>
        <dbReference type="Proteomes" id="UP001186944"/>
    </source>
</evidence>
<proteinExistence type="inferred from homology"/>
<name>A0AA88Y774_PINIB</name>
<keyword evidence="3" id="KW-0343">GTPase activation</keyword>
<feature type="region of interest" description="Disordered" evidence="5">
    <location>
        <begin position="636"/>
        <end position="736"/>
    </location>
</feature>
<sequence length="736" mass="82974">MADDLPNKFDVIVIGTGMPESILAAAFSRIGQTVLHIDRNDYYSGQWASFNLEGIEKWQKQVNGEEGLVHPEVDLPSLLKDGEKTQILGLMDNSYSNVKIVFSAKNSDDVGIHEGIGDHEENISKSSENKADKVNIDKDQADNKTKEEGIGKEWLEKPDRELKEEGNKENQDKDCDYTSSTETGDTPVKGESTDTSEEQHTECEASSASTEKEDVEVDSCGTETKMTECEKWTEDKLRREWRRFNLDLAPRLLYCGGKMVELLITSDIAKYCEFKTVTRMLTLLKGKLEKVPCSRADVFSSKEVSMLDKRMLMKFLTFCAEYDKHPEDYQDFADKPYLEYLEHKKLSGNVRHFVQHSIAMVTDKATTAEGLQKTQKFLMSLGRYGNTAFLWPLYGSGEMPQSFCRMSAVFGGTYCLRMTASSIIVDSDNRCTGIINTEGQRIDCRWLIMEQSYAPEGYLHITSQRQLCRCILVTDKSILPTQDSNQLSLLQLPDPNNPDYPTIIMELPSTAMACPQGLYVVHLTKEIPLSHSNPEEALKYAVSSLFAEEGEHSSEKPSILWSLYFTQTFCDNSVPSDSKPDNVIITSGPGVERDLDNTVTEAQGIFENLMPEEEFLPRPPNPEDIIYIDEEETTANQNAENQSDFSSEKTDQSEGKVHRTDQSEGKVHKTDQSDSDVTSEQAENKTAHSEEKHSDSTEQEKSGKSLEQCLTGDEEKNEQKNINIPQESEDKHDKET</sequence>
<dbReference type="AlphaFoldDB" id="A0AA88Y774"/>
<dbReference type="PANTHER" id="PTHR11787">
    <property type="entry name" value="RAB GDP-DISSOCIATION INHIBITOR"/>
    <property type="match status" value="1"/>
</dbReference>
<keyword evidence="4" id="KW-0963">Cytoplasm</keyword>
<dbReference type="Gene3D" id="3.30.519.10">
    <property type="entry name" value="Guanine Nucleotide Dissociation Inhibitor, domain 2"/>
    <property type="match status" value="1"/>
</dbReference>
<dbReference type="GO" id="GO:0016192">
    <property type="term" value="P:vesicle-mediated transport"/>
    <property type="evidence" value="ECO:0007669"/>
    <property type="project" value="TreeGrafter"/>
</dbReference>
<dbReference type="PRINTS" id="PR00893">
    <property type="entry name" value="RABESCORT"/>
</dbReference>
<evidence type="ECO:0000256" key="1">
    <source>
        <dbReference type="ARBA" id="ARBA00004496"/>
    </source>
</evidence>
<evidence type="ECO:0000256" key="2">
    <source>
        <dbReference type="ARBA" id="ARBA00005593"/>
    </source>
</evidence>
<dbReference type="GO" id="GO:0007264">
    <property type="term" value="P:small GTPase-mediated signal transduction"/>
    <property type="evidence" value="ECO:0007669"/>
    <property type="project" value="InterPro"/>
</dbReference>
<evidence type="ECO:0000256" key="3">
    <source>
        <dbReference type="ARBA" id="ARBA00022468"/>
    </source>
</evidence>
<dbReference type="InterPro" id="IPR018203">
    <property type="entry name" value="GDP_dissociation_inhibitor"/>
</dbReference>
<comment type="caution">
    <text evidence="6">The sequence shown here is derived from an EMBL/GenBank/DDBJ whole genome shotgun (WGS) entry which is preliminary data.</text>
</comment>
<feature type="compositionally biased region" description="Basic and acidic residues" evidence="5">
    <location>
        <begin position="113"/>
        <end position="176"/>
    </location>
</feature>
<feature type="compositionally biased region" description="Basic and acidic residues" evidence="5">
    <location>
        <begin position="646"/>
        <end position="672"/>
    </location>
</feature>
<evidence type="ECO:0000256" key="4">
    <source>
        <dbReference type="ARBA" id="ARBA00022490"/>
    </source>
</evidence>
<dbReference type="InterPro" id="IPR001738">
    <property type="entry name" value="Rab_escort"/>
</dbReference>
<dbReference type="GO" id="GO:0005829">
    <property type="term" value="C:cytosol"/>
    <property type="evidence" value="ECO:0007669"/>
    <property type="project" value="TreeGrafter"/>
</dbReference>
<dbReference type="Pfam" id="PF00996">
    <property type="entry name" value="GDI"/>
    <property type="match status" value="2"/>
</dbReference>
<dbReference type="GO" id="GO:0005634">
    <property type="term" value="C:nucleus"/>
    <property type="evidence" value="ECO:0007669"/>
    <property type="project" value="TreeGrafter"/>
</dbReference>
<organism evidence="6 7">
    <name type="scientific">Pinctada imbricata</name>
    <name type="common">Atlantic pearl-oyster</name>
    <name type="synonym">Pinctada martensii</name>
    <dbReference type="NCBI Taxonomy" id="66713"/>
    <lineage>
        <taxon>Eukaryota</taxon>
        <taxon>Metazoa</taxon>
        <taxon>Spiralia</taxon>
        <taxon>Lophotrochozoa</taxon>
        <taxon>Mollusca</taxon>
        <taxon>Bivalvia</taxon>
        <taxon>Autobranchia</taxon>
        <taxon>Pteriomorphia</taxon>
        <taxon>Pterioida</taxon>
        <taxon>Pterioidea</taxon>
        <taxon>Pteriidae</taxon>
        <taxon>Pinctada</taxon>
    </lineage>
</organism>
<dbReference type="PRINTS" id="PR00891">
    <property type="entry name" value="RABGDIREP"/>
</dbReference>
<feature type="compositionally biased region" description="Basic and acidic residues" evidence="5">
    <location>
        <begin position="682"/>
        <end position="704"/>
    </location>
</feature>
<dbReference type="InterPro" id="IPR036188">
    <property type="entry name" value="FAD/NAD-bd_sf"/>
</dbReference>
<dbReference type="EMBL" id="VSWD01000006">
    <property type="protein sequence ID" value="KAK3099926.1"/>
    <property type="molecule type" value="Genomic_DNA"/>
</dbReference>
<dbReference type="FunFam" id="1.10.405.10:FF:000003">
    <property type="entry name" value="Rab proteins geranylgeranyltransferase component A"/>
    <property type="match status" value="1"/>
</dbReference>
<dbReference type="PANTHER" id="PTHR11787:SF4">
    <property type="entry name" value="CHM, RAB ESCORT PROTEIN 1"/>
    <property type="match status" value="1"/>
</dbReference>
<evidence type="ECO:0000313" key="6">
    <source>
        <dbReference type="EMBL" id="KAK3099926.1"/>
    </source>
</evidence>